<dbReference type="HOGENOM" id="CLU_015182_0_0_9"/>
<feature type="coiled-coil region" evidence="5">
    <location>
        <begin position="718"/>
        <end position="745"/>
    </location>
</feature>
<evidence type="ECO:0000313" key="8">
    <source>
        <dbReference type="EMBL" id="CDZ24901.1"/>
    </source>
</evidence>
<dbReference type="PANTHER" id="PTHR30288">
    <property type="entry name" value="FLAGELLAR CAP/ASSEMBLY PROTEIN FLID"/>
    <property type="match status" value="1"/>
</dbReference>
<dbReference type="KEGG" id="ccel:CCDG5_1803"/>
<proteinExistence type="inferred from homology"/>
<comment type="subunit">
    <text evidence="2 5">Homopentamer.</text>
</comment>
<keyword evidence="5" id="KW-0964">Secreted</keyword>
<dbReference type="InterPro" id="IPR040026">
    <property type="entry name" value="FliD"/>
</dbReference>
<gene>
    <name evidence="8" type="ORF">CCDG5_1803</name>
</gene>
<protein>
    <recommendedName>
        <fullName evidence="5">Flagellar hook-associated protein 2</fullName>
        <shortName evidence="5">HAP2</shortName>
    </recommendedName>
    <alternativeName>
        <fullName evidence="5">Flagellar cap protein</fullName>
    </alternativeName>
</protein>
<dbReference type="EMBL" id="LM995447">
    <property type="protein sequence ID" value="CDZ24901.1"/>
    <property type="molecule type" value="Genomic_DNA"/>
</dbReference>
<name>A0A078KMH3_9FIRM</name>
<dbReference type="GO" id="GO:0009421">
    <property type="term" value="C:bacterial-type flagellum filament cap"/>
    <property type="evidence" value="ECO:0007669"/>
    <property type="project" value="InterPro"/>
</dbReference>
<evidence type="ECO:0000256" key="1">
    <source>
        <dbReference type="ARBA" id="ARBA00009764"/>
    </source>
</evidence>
<evidence type="ECO:0000256" key="5">
    <source>
        <dbReference type="RuleBase" id="RU362066"/>
    </source>
</evidence>
<dbReference type="GO" id="GO:0005576">
    <property type="term" value="C:extracellular region"/>
    <property type="evidence" value="ECO:0007669"/>
    <property type="project" value="UniProtKB-SubCell"/>
</dbReference>
<evidence type="ECO:0000256" key="3">
    <source>
        <dbReference type="ARBA" id="ARBA00023054"/>
    </source>
</evidence>
<dbReference type="Pfam" id="PF07195">
    <property type="entry name" value="FliD_C"/>
    <property type="match status" value="1"/>
</dbReference>
<comment type="similarity">
    <text evidence="1 5">Belongs to the FliD family.</text>
</comment>
<dbReference type="PANTHER" id="PTHR30288:SF0">
    <property type="entry name" value="FLAGELLAR HOOK-ASSOCIATED PROTEIN 2"/>
    <property type="match status" value="1"/>
</dbReference>
<keyword evidence="4 5" id="KW-0975">Bacterial flagellum</keyword>
<feature type="domain" description="Flagellar hook-associated protein 2 N-terminal" evidence="6">
    <location>
        <begin position="27"/>
        <end position="126"/>
    </location>
</feature>
<dbReference type="Proteomes" id="UP000032431">
    <property type="component" value="Chromosome I"/>
</dbReference>
<evidence type="ECO:0000259" key="6">
    <source>
        <dbReference type="Pfam" id="PF02465"/>
    </source>
</evidence>
<keyword evidence="9" id="KW-1185">Reference proteome</keyword>
<dbReference type="GO" id="GO:0009424">
    <property type="term" value="C:bacterial-type flagellum hook"/>
    <property type="evidence" value="ECO:0007669"/>
    <property type="project" value="UniProtKB-UniRule"/>
</dbReference>
<dbReference type="InterPro" id="IPR003481">
    <property type="entry name" value="FliD_N"/>
</dbReference>
<dbReference type="InterPro" id="IPR010809">
    <property type="entry name" value="FliD_C"/>
</dbReference>
<evidence type="ECO:0000313" key="9">
    <source>
        <dbReference type="Proteomes" id="UP000032431"/>
    </source>
</evidence>
<comment type="subcellular location">
    <subcellularLocation>
        <location evidence="5">Secreted</location>
    </subcellularLocation>
    <subcellularLocation>
        <location evidence="5">Bacterial flagellum</location>
    </subcellularLocation>
</comment>
<evidence type="ECO:0000259" key="7">
    <source>
        <dbReference type="Pfam" id="PF07195"/>
    </source>
</evidence>
<evidence type="ECO:0000256" key="4">
    <source>
        <dbReference type="ARBA" id="ARBA00023143"/>
    </source>
</evidence>
<dbReference type="GO" id="GO:0071973">
    <property type="term" value="P:bacterial-type flagellum-dependent cell motility"/>
    <property type="evidence" value="ECO:0007669"/>
    <property type="project" value="TreeGrafter"/>
</dbReference>
<comment type="function">
    <text evidence="5">Required for morphogenesis and for the elongation of the flagellar filament by facilitating polymerization of the flagellin monomers at the tip of growing filament. Forms a capping structure, which prevents flagellin subunits (transported through the central channel of the flagellum) from leaking out without polymerization at the distal end.</text>
</comment>
<organism evidence="8 9">
    <name type="scientific">[Clostridium] cellulosi</name>
    <dbReference type="NCBI Taxonomy" id="29343"/>
    <lineage>
        <taxon>Bacteria</taxon>
        <taxon>Bacillati</taxon>
        <taxon>Bacillota</taxon>
        <taxon>Clostridia</taxon>
        <taxon>Eubacteriales</taxon>
        <taxon>Oscillospiraceae</taxon>
        <taxon>Oscillospiraceae incertae sedis</taxon>
    </lineage>
</organism>
<dbReference type="PATRIC" id="fig|29343.3.peg.1892"/>
<keyword evidence="3 5" id="KW-0175">Coiled coil</keyword>
<dbReference type="Pfam" id="PF02465">
    <property type="entry name" value="FliD_N"/>
    <property type="match status" value="1"/>
</dbReference>
<dbReference type="STRING" id="29343.CCDG5_1803"/>
<reference evidence="9" key="1">
    <citation type="submission" date="2014-07" db="EMBL/GenBank/DDBJ databases">
        <authorList>
            <person name="Wibberg D."/>
        </authorList>
    </citation>
    <scope>NUCLEOTIDE SEQUENCE [LARGE SCALE GENOMIC DNA]</scope>
    <source>
        <strain evidence="9">DG5</strain>
    </source>
</reference>
<dbReference type="OrthoDB" id="9776025at2"/>
<sequence length="773" mass="83124">MATVNSTSNSNTNSNTIQNGRYWGLATGLDIDSIVDAMLTKQQSKIYKAQQQQQKLEWKQEAYRDIITKLRDFEKAYLMLGSSTSMATTSMYTSYNCTSSNPYLTVSANSDASGSMQTVEVKQSATVATLTGGTISSDVTSSYTVDVLLQNLKDLAAAASSFGTADPSITVTVDGVSKTISFSGEELNGLSASGFADLVNTKLSAAFGQVTAADGSGTVTKISASVDTTTNKLVFSANGGYQTQFSLTASTSSFDVRMLGAITSIAERNGKDAPTITVSYGGESKTLSFSTSDDLSESGYLATIQSKLDAEFAGKGLTASVDANGKLTIKDADGKEATISTANTNVTALDAIGFTNGANNRLNVNTTTLGDFLSSKNIEPTVDENGKIYATINNVKIELGTKDTKLSEVFANINKSAAGVTIAYNKTLDTVSLTANQSGAAGTVDISGDLSGLFTALGFTKTSDTGRDAIITINGVSYTRDSNNFVIDGVTYGINIDVDPAKEGYQPLTSTVTFTKNTDTLKKGIQDFISAYNSLIDAINTQIKTAPDKDYPPLTEAQKAQMTQEQIDRWNEKAKQGMLFNDDTLESLLEQMREILYQSVTLDDGSTYSLYEMGITTSNSADDYGKLEIKTEDEEIFEEAIAKHADKIKQLFTKSSSIPLDINPQTPEQVQNQKIRKQEEGLVARLDDIIKSYAGSVSGNKGSLLIIAGITGDSTQYNNNIYNQIKEINETINKLKDQLKTQRERYYDQFEALEAFVQQANAQSSMLLSLLRS</sequence>
<feature type="domain" description="Flagellar hook-associated protein 2 C-terminal" evidence="7">
    <location>
        <begin position="466"/>
        <end position="762"/>
    </location>
</feature>
<accession>A0A078KMH3</accession>
<dbReference type="GO" id="GO:0007155">
    <property type="term" value="P:cell adhesion"/>
    <property type="evidence" value="ECO:0007669"/>
    <property type="project" value="InterPro"/>
</dbReference>
<dbReference type="AlphaFoldDB" id="A0A078KMH3"/>
<evidence type="ECO:0000256" key="2">
    <source>
        <dbReference type="ARBA" id="ARBA00011255"/>
    </source>
</evidence>